<gene>
    <name evidence="2" type="ORF">B0I27_1222</name>
</gene>
<accession>A0A2T0TPT6</accession>
<dbReference type="EMBL" id="PVTH01000022">
    <property type="protein sequence ID" value="PRY47641.1"/>
    <property type="molecule type" value="Genomic_DNA"/>
</dbReference>
<evidence type="ECO:0000256" key="1">
    <source>
        <dbReference type="SAM" id="MobiDB-lite"/>
    </source>
</evidence>
<dbReference type="AlphaFoldDB" id="A0A2T0TPT6"/>
<evidence type="ECO:0000313" key="2">
    <source>
        <dbReference type="EMBL" id="PRY47641.1"/>
    </source>
</evidence>
<name>A0A2T0TPT6_9SPHI</name>
<organism evidence="2 3">
    <name type="scientific">Arcticibacter pallidicorallinus</name>
    <dbReference type="NCBI Taxonomy" id="1259464"/>
    <lineage>
        <taxon>Bacteria</taxon>
        <taxon>Pseudomonadati</taxon>
        <taxon>Bacteroidota</taxon>
        <taxon>Sphingobacteriia</taxon>
        <taxon>Sphingobacteriales</taxon>
        <taxon>Sphingobacteriaceae</taxon>
        <taxon>Arcticibacter</taxon>
    </lineage>
</organism>
<feature type="region of interest" description="Disordered" evidence="1">
    <location>
        <begin position="14"/>
        <end position="33"/>
    </location>
</feature>
<keyword evidence="3" id="KW-1185">Reference proteome</keyword>
<comment type="caution">
    <text evidence="2">The sequence shown here is derived from an EMBL/GenBank/DDBJ whole genome shotgun (WGS) entry which is preliminary data.</text>
</comment>
<proteinExistence type="predicted"/>
<feature type="non-terminal residue" evidence="2">
    <location>
        <position position="1"/>
    </location>
</feature>
<sequence>PALIVLGMMGTRTGRPTEISPTAVSVSGTYPGR</sequence>
<evidence type="ECO:0000313" key="3">
    <source>
        <dbReference type="Proteomes" id="UP000238034"/>
    </source>
</evidence>
<protein>
    <submittedName>
        <fullName evidence="2">Uncharacterized protein</fullName>
    </submittedName>
</protein>
<dbReference type="Proteomes" id="UP000238034">
    <property type="component" value="Unassembled WGS sequence"/>
</dbReference>
<reference evidence="2 3" key="1">
    <citation type="submission" date="2018-03" db="EMBL/GenBank/DDBJ databases">
        <title>Genomic Encyclopedia of Type Strains, Phase III (KMG-III): the genomes of soil and plant-associated and newly described type strains.</title>
        <authorList>
            <person name="Whitman W."/>
        </authorList>
    </citation>
    <scope>NUCLEOTIDE SEQUENCE [LARGE SCALE GENOMIC DNA]</scope>
    <source>
        <strain evidence="2 3">CGMCC 1.9313</strain>
    </source>
</reference>
<feature type="compositionally biased region" description="Polar residues" evidence="1">
    <location>
        <begin position="19"/>
        <end position="33"/>
    </location>
</feature>